<organism evidence="1 2">
    <name type="scientific">Mucilaginibacter gotjawali</name>
    <dbReference type="NCBI Taxonomy" id="1550579"/>
    <lineage>
        <taxon>Bacteria</taxon>
        <taxon>Pseudomonadati</taxon>
        <taxon>Bacteroidota</taxon>
        <taxon>Sphingobacteriia</taxon>
        <taxon>Sphingobacteriales</taxon>
        <taxon>Sphingobacteriaceae</taxon>
        <taxon>Mucilaginibacter</taxon>
    </lineage>
</organism>
<accession>A0A110B2D3</accession>
<sequence>MKTIKTLSIALVLALSFSFARAQNNINGITSAYFTVKNALVAGKPNDASNGAKGLLAALSAPETGLKPDQAKLFNSYAEKLKYDSRHILESTDVAHQREHFASLSKNLYEVLKGLKLNTSTVYMDYCPMKKAYWLSESAPIKNPYYSDKAMATCGKTTATLAAVK</sequence>
<evidence type="ECO:0000313" key="2">
    <source>
        <dbReference type="Proteomes" id="UP000218263"/>
    </source>
</evidence>
<dbReference type="OrthoDB" id="5513217at2"/>
<dbReference type="Proteomes" id="UP000218263">
    <property type="component" value="Chromosome"/>
</dbReference>
<protein>
    <submittedName>
        <fullName evidence="1">Uncharacterized protein</fullName>
    </submittedName>
</protein>
<dbReference type="EMBL" id="AP017313">
    <property type="protein sequence ID" value="BAU53725.1"/>
    <property type="molecule type" value="Genomic_DNA"/>
</dbReference>
<dbReference type="KEGG" id="mgot:MgSA37_01895"/>
<dbReference type="AlphaFoldDB" id="A0A110B2D3"/>
<dbReference type="RefSeq" id="WP_096351401.1">
    <property type="nucleotide sequence ID" value="NZ_AP017313.1"/>
</dbReference>
<name>A0A110B2D3_9SPHI</name>
<dbReference type="InterPro" id="IPR021782">
    <property type="entry name" value="DUF3347"/>
</dbReference>
<gene>
    <name evidence="1" type="ORF">MgSA37_01895</name>
</gene>
<proteinExistence type="predicted"/>
<reference evidence="1 2" key="1">
    <citation type="submission" date="2015-12" db="EMBL/GenBank/DDBJ databases">
        <title>Genome sequence of Mucilaginibacter gotjawali.</title>
        <authorList>
            <person name="Lee J.S."/>
            <person name="Lee K.C."/>
            <person name="Kim K.K."/>
            <person name="Lee B.W."/>
        </authorList>
    </citation>
    <scope>NUCLEOTIDE SEQUENCE [LARGE SCALE GENOMIC DNA]</scope>
    <source>
        <strain evidence="1 2">SA3-7</strain>
    </source>
</reference>
<evidence type="ECO:0000313" key="1">
    <source>
        <dbReference type="EMBL" id="BAU53725.1"/>
    </source>
</evidence>
<keyword evidence="2" id="KW-1185">Reference proteome</keyword>
<dbReference type="Pfam" id="PF11827">
    <property type="entry name" value="DUF3347"/>
    <property type="match status" value="1"/>
</dbReference>